<proteinExistence type="predicted"/>
<gene>
    <name evidence="2" type="ORF">CB0940_06401</name>
    <name evidence="3" type="ORF">RHO25_003647</name>
</gene>
<accession>A0A2G5I109</accession>
<name>A0A2G5I109_CERBT</name>
<dbReference type="Proteomes" id="UP000230605">
    <property type="component" value="Chromosome 2"/>
</dbReference>
<evidence type="ECO:0000313" key="3">
    <source>
        <dbReference type="EMBL" id="WPA99033.1"/>
    </source>
</evidence>
<evidence type="ECO:0000313" key="4">
    <source>
        <dbReference type="Proteomes" id="UP000230605"/>
    </source>
</evidence>
<reference evidence="3 5" key="2">
    <citation type="submission" date="2023-09" db="EMBL/GenBank/DDBJ databases">
        <title>Complete-Gapless Cercospora beticola genome.</title>
        <authorList>
            <person name="Wyatt N.A."/>
            <person name="Spanner R.E."/>
            <person name="Bolton M.D."/>
        </authorList>
    </citation>
    <scope>NUCLEOTIDE SEQUENCE [LARGE SCALE GENOMIC DNA]</scope>
    <source>
        <strain evidence="3">Cb09-40</strain>
    </source>
</reference>
<evidence type="ECO:0000313" key="5">
    <source>
        <dbReference type="Proteomes" id="UP001302367"/>
    </source>
</evidence>
<dbReference type="OrthoDB" id="10382031at2759"/>
<dbReference type="Proteomes" id="UP001302367">
    <property type="component" value="Chromosome 2"/>
</dbReference>
<evidence type="ECO:0000313" key="2">
    <source>
        <dbReference type="EMBL" id="PIA98476.1"/>
    </source>
</evidence>
<reference evidence="2 4" key="1">
    <citation type="submission" date="2015-10" db="EMBL/GenBank/DDBJ databases">
        <title>The cercosporin biosynthetic gene cluster was horizontally transferred to several fungal lineages and shown to be expanded in Cercospora beticola based on microsynteny with recipient genomes.</title>
        <authorList>
            <person name="De Jonge R."/>
            <person name="Ebert M.K."/>
            <person name="Suttle J.C."/>
            <person name="Jurick Ii W.M."/>
            <person name="Secor G.A."/>
            <person name="Thomma B.P."/>
            <person name="Van De Peer Y."/>
            <person name="Bolton M.D."/>
        </authorList>
    </citation>
    <scope>NUCLEOTIDE SEQUENCE [LARGE SCALE GENOMIC DNA]</scope>
    <source>
        <strain evidence="2 4">09-40</strain>
    </source>
</reference>
<dbReference type="EMBL" id="LKMD01000102">
    <property type="protein sequence ID" value="PIA98476.1"/>
    <property type="molecule type" value="Genomic_DNA"/>
</dbReference>
<dbReference type="EMBL" id="CP134185">
    <property type="protein sequence ID" value="WPA99033.1"/>
    <property type="molecule type" value="Genomic_DNA"/>
</dbReference>
<organism evidence="2 4">
    <name type="scientific">Cercospora beticola</name>
    <name type="common">Sugarbeet leaf spot fungus</name>
    <dbReference type="NCBI Taxonomy" id="122368"/>
    <lineage>
        <taxon>Eukaryota</taxon>
        <taxon>Fungi</taxon>
        <taxon>Dikarya</taxon>
        <taxon>Ascomycota</taxon>
        <taxon>Pezizomycotina</taxon>
        <taxon>Dothideomycetes</taxon>
        <taxon>Dothideomycetidae</taxon>
        <taxon>Mycosphaerellales</taxon>
        <taxon>Mycosphaerellaceae</taxon>
        <taxon>Cercospora</taxon>
    </lineage>
</organism>
<protein>
    <submittedName>
        <fullName evidence="2">Uncharacterized protein</fullName>
    </submittedName>
</protein>
<dbReference type="AlphaFoldDB" id="A0A2G5I109"/>
<keyword evidence="5" id="KW-1185">Reference proteome</keyword>
<evidence type="ECO:0000256" key="1">
    <source>
        <dbReference type="SAM" id="MobiDB-lite"/>
    </source>
</evidence>
<feature type="region of interest" description="Disordered" evidence="1">
    <location>
        <begin position="1"/>
        <end position="37"/>
    </location>
</feature>
<sequence>MNPPNITHDSDGSESAIRPPSLMKGKRRRGVNTEEEKKKAVFEEVKTFNAECLALEKLEADICSLHAIMFKRHGKLLETLNEEQWPNTPRRAASQMSLPSFRAVLHNSKASTAPEATREAVTALQNMVLLKFAQEFEKAEIALGVVGTAIHSALINRRGYGEDEEDIRELMGENVDRTYTNIRQDRAALKKAARDCFYQALAPLRKLADAFYNFRFDAAKNCDIEKLRGYYDKSRDNQHDHIVDLVYGLCVANDRNILLEEAYFEKGEKLEAALTYVSSLEEGDLAAQTYGVLNIGSRRDLRKLFPEVIAESLIV</sequence>